<protein>
    <submittedName>
        <fullName evidence="1">Uncharacterized protein</fullName>
    </submittedName>
</protein>
<reference evidence="1 2" key="1">
    <citation type="submission" date="2015-01" db="EMBL/GenBank/DDBJ databases">
        <title>Evolution of Trichinella species and genotypes.</title>
        <authorList>
            <person name="Korhonen P.K."/>
            <person name="Edoardo P."/>
            <person name="Giuseppe L.R."/>
            <person name="Gasser R.B."/>
        </authorList>
    </citation>
    <scope>NUCLEOTIDE SEQUENCE [LARGE SCALE GENOMIC DNA]</scope>
    <source>
        <strain evidence="1">ISS120</strain>
    </source>
</reference>
<accession>A0A0V0YUV9</accession>
<keyword evidence="2" id="KW-1185">Reference proteome</keyword>
<name>A0A0V0YUV9_TRIBR</name>
<comment type="caution">
    <text evidence="1">The sequence shown here is derived from an EMBL/GenBank/DDBJ whole genome shotgun (WGS) entry which is preliminary data.</text>
</comment>
<gene>
    <name evidence="1" type="ORF">T03_11780</name>
</gene>
<dbReference type="EMBL" id="JYDI01006118">
    <property type="protein sequence ID" value="KRY03880.1"/>
    <property type="molecule type" value="Genomic_DNA"/>
</dbReference>
<evidence type="ECO:0000313" key="1">
    <source>
        <dbReference type="EMBL" id="KRY03880.1"/>
    </source>
</evidence>
<evidence type="ECO:0000313" key="2">
    <source>
        <dbReference type="Proteomes" id="UP000054653"/>
    </source>
</evidence>
<dbReference type="AlphaFoldDB" id="A0A0V0YUV9"/>
<organism evidence="1 2">
    <name type="scientific">Trichinella britovi</name>
    <name type="common">Parasitic roundworm</name>
    <dbReference type="NCBI Taxonomy" id="45882"/>
    <lineage>
        <taxon>Eukaryota</taxon>
        <taxon>Metazoa</taxon>
        <taxon>Ecdysozoa</taxon>
        <taxon>Nematoda</taxon>
        <taxon>Enoplea</taxon>
        <taxon>Dorylaimia</taxon>
        <taxon>Trichinellida</taxon>
        <taxon>Trichinellidae</taxon>
        <taxon>Trichinella</taxon>
    </lineage>
</organism>
<sequence>MNSIEFNNMIVFSKTSNAQLAYDTIHRFYAHLNPY</sequence>
<dbReference type="Proteomes" id="UP000054653">
    <property type="component" value="Unassembled WGS sequence"/>
</dbReference>
<proteinExistence type="predicted"/>